<sequence>MQWCSSPPGGDRLPFPYVTSFIRNTLLTHEPGRAAGHTIHPFFFFLQICIMLSFALTIVRHGETQYNRDKLLQGQGIDTPLSDTGHQQAAAAGQYLRDLHFTNVFVSNLQRAVQTAEIILGNNLHSSATEMILDPLLRERGFGVAEGRPKEHLKNMANAAGQACRDYTPPGGETLEQVKTRFKKFLRSLYQRMLEEHGSGDQCPASTSGPSEPEQPRIAGLANDGVQKVPVHALIVSHGAFIRVSVRHLVEDLQCCLPAGLKMSQVFSPCPNTGISRFIITLRREESGPRASHIQCVFINRKDHLDDVKL</sequence>
<protein>
    <recommendedName>
        <fullName evidence="2">fructose-2,6-bisphosphate 2-phosphatase</fullName>
        <ecNumber evidence="2">3.1.3.46</ecNumber>
    </recommendedName>
</protein>
<dbReference type="GO" id="GO:0005829">
    <property type="term" value="C:cytosol"/>
    <property type="evidence" value="ECO:0007669"/>
    <property type="project" value="TreeGrafter"/>
</dbReference>
<evidence type="ECO:0000256" key="1">
    <source>
        <dbReference type="ARBA" id="ARBA00000464"/>
    </source>
</evidence>
<feature type="transmembrane region" description="Helical" evidence="8">
    <location>
        <begin position="39"/>
        <end position="59"/>
    </location>
</feature>
<evidence type="ECO:0000256" key="3">
    <source>
        <dbReference type="ARBA" id="ARBA00022801"/>
    </source>
</evidence>
<feature type="region of interest" description="Disordered" evidence="7">
    <location>
        <begin position="197"/>
        <end position="218"/>
    </location>
</feature>
<evidence type="ECO:0000313" key="9">
    <source>
        <dbReference type="Ensembl" id="ENSCCRP00000012704.2"/>
    </source>
</evidence>
<evidence type="ECO:0000256" key="2">
    <source>
        <dbReference type="ARBA" id="ARBA00013067"/>
    </source>
</evidence>
<comment type="catalytic activity">
    <reaction evidence="1">
        <text>beta-D-fructose 2,6-bisphosphate + H2O = beta-D-fructose 6-phosphate + phosphate</text>
        <dbReference type="Rhea" id="RHEA:17289"/>
        <dbReference type="ChEBI" id="CHEBI:15377"/>
        <dbReference type="ChEBI" id="CHEBI:43474"/>
        <dbReference type="ChEBI" id="CHEBI:57634"/>
        <dbReference type="ChEBI" id="CHEBI:58579"/>
        <dbReference type="EC" id="3.1.3.46"/>
    </reaction>
</comment>
<dbReference type="InterPro" id="IPR013078">
    <property type="entry name" value="His_Pase_superF_clade-1"/>
</dbReference>
<dbReference type="GO" id="GO:0045820">
    <property type="term" value="P:negative regulation of glycolytic process"/>
    <property type="evidence" value="ECO:0007669"/>
    <property type="project" value="TreeGrafter"/>
</dbReference>
<dbReference type="SMART" id="SM00855">
    <property type="entry name" value="PGAM"/>
    <property type="match status" value="1"/>
</dbReference>
<evidence type="ECO:0000313" key="10">
    <source>
        <dbReference type="Proteomes" id="UP001108240"/>
    </source>
</evidence>
<dbReference type="EC" id="3.1.3.46" evidence="2"/>
<keyword evidence="8" id="KW-0812">Transmembrane</keyword>
<dbReference type="Pfam" id="PF00300">
    <property type="entry name" value="His_Phos_1"/>
    <property type="match status" value="1"/>
</dbReference>
<dbReference type="InterPro" id="IPR029033">
    <property type="entry name" value="His_PPase_superfam"/>
</dbReference>
<dbReference type="GO" id="GO:0004331">
    <property type="term" value="F:fructose-2,6-bisphosphate 2-phosphatase activity"/>
    <property type="evidence" value="ECO:0007669"/>
    <property type="project" value="UniProtKB-EC"/>
</dbReference>
<evidence type="ECO:0000256" key="7">
    <source>
        <dbReference type="SAM" id="MobiDB-lite"/>
    </source>
</evidence>
<feature type="binding site" evidence="6">
    <location>
        <begin position="60"/>
        <end position="67"/>
    </location>
    <ligand>
        <name>substrate</name>
    </ligand>
</feature>
<dbReference type="GeneTree" id="ENSGT00940000163946"/>
<feature type="binding site" evidence="6">
    <location>
        <position position="150"/>
    </location>
    <ligand>
        <name>substrate</name>
    </ligand>
</feature>
<dbReference type="InterPro" id="IPR051695">
    <property type="entry name" value="Phosphoglycerate_Mutase"/>
</dbReference>
<organism evidence="9 10">
    <name type="scientific">Cyprinus carpio carpio</name>
    <dbReference type="NCBI Taxonomy" id="630221"/>
    <lineage>
        <taxon>Eukaryota</taxon>
        <taxon>Metazoa</taxon>
        <taxon>Chordata</taxon>
        <taxon>Craniata</taxon>
        <taxon>Vertebrata</taxon>
        <taxon>Euteleostomi</taxon>
        <taxon>Actinopterygii</taxon>
        <taxon>Neopterygii</taxon>
        <taxon>Teleostei</taxon>
        <taxon>Ostariophysi</taxon>
        <taxon>Cypriniformes</taxon>
        <taxon>Cyprinidae</taxon>
        <taxon>Cyprininae</taxon>
        <taxon>Cyprinus</taxon>
    </lineage>
</organism>
<comment type="similarity">
    <text evidence="4">Belongs to the phosphoglycerate mutase family.</text>
</comment>
<evidence type="ECO:0000256" key="8">
    <source>
        <dbReference type="SAM" id="Phobius"/>
    </source>
</evidence>
<dbReference type="Ensembl" id="ENSCCRT00000013925.2">
    <property type="protein sequence ID" value="ENSCCRP00000012704.2"/>
    <property type="gene ID" value="ENSCCRG00000007362.2"/>
</dbReference>
<keyword evidence="8" id="KW-1133">Transmembrane helix</keyword>
<dbReference type="PANTHER" id="PTHR46517:SF2">
    <property type="entry name" value="FRUCTOSE-2,6-BISPHOSPHATASE TIGAR B"/>
    <property type="match status" value="1"/>
</dbReference>
<proteinExistence type="inferred from homology"/>
<dbReference type="OMA" id="CRDFTPP"/>
<name>A0A8C0YU65_CYPCA</name>
<accession>A0A8C0YU65</accession>
<feature type="binding site" evidence="6">
    <location>
        <position position="111"/>
    </location>
    <ligand>
        <name>substrate</name>
    </ligand>
</feature>
<dbReference type="Proteomes" id="UP001108240">
    <property type="component" value="Unplaced"/>
</dbReference>
<dbReference type="SUPFAM" id="SSF53254">
    <property type="entry name" value="Phosphoglycerate mutase-like"/>
    <property type="match status" value="1"/>
</dbReference>
<reference evidence="9" key="2">
    <citation type="submission" date="2025-09" db="UniProtKB">
        <authorList>
            <consortium name="Ensembl"/>
        </authorList>
    </citation>
    <scope>IDENTIFICATION</scope>
</reference>
<keyword evidence="8" id="KW-0472">Membrane</keyword>
<dbReference type="CDD" id="cd07067">
    <property type="entry name" value="HP_PGM_like"/>
    <property type="match status" value="1"/>
</dbReference>
<evidence type="ECO:0000256" key="4">
    <source>
        <dbReference type="ARBA" id="ARBA00038362"/>
    </source>
</evidence>
<dbReference type="Gene3D" id="3.40.50.1240">
    <property type="entry name" value="Phosphoglycerate mutase-like"/>
    <property type="match status" value="1"/>
</dbReference>
<reference evidence="9" key="1">
    <citation type="submission" date="2025-08" db="UniProtKB">
        <authorList>
            <consortium name="Ensembl"/>
        </authorList>
    </citation>
    <scope>IDENTIFICATION</scope>
</reference>
<dbReference type="PROSITE" id="PS00175">
    <property type="entry name" value="PG_MUTASE"/>
    <property type="match status" value="1"/>
</dbReference>
<feature type="active site" description="Proton donor/acceptor" evidence="5">
    <location>
        <position position="139"/>
    </location>
</feature>
<feature type="active site" description="Tele-phosphohistidine intermediate" evidence="5">
    <location>
        <position position="61"/>
    </location>
</feature>
<evidence type="ECO:0000256" key="6">
    <source>
        <dbReference type="PIRSR" id="PIRSR613078-2"/>
    </source>
</evidence>
<dbReference type="AlphaFoldDB" id="A0A8C0YU65"/>
<dbReference type="GO" id="GO:0043456">
    <property type="term" value="P:regulation of pentose-phosphate shunt"/>
    <property type="evidence" value="ECO:0007669"/>
    <property type="project" value="TreeGrafter"/>
</dbReference>
<keyword evidence="10" id="KW-1185">Reference proteome</keyword>
<dbReference type="FunFam" id="3.40.50.1240:FF:000116">
    <property type="entry name" value="Fructose-2,6-bisphosphatase TIGAR B"/>
    <property type="match status" value="1"/>
</dbReference>
<dbReference type="PANTHER" id="PTHR46517">
    <property type="entry name" value="FRUCTOSE-2,6-BISPHOSPHATASE TIGAR"/>
    <property type="match status" value="1"/>
</dbReference>
<dbReference type="InterPro" id="IPR001345">
    <property type="entry name" value="PG/BPGM_mutase_AS"/>
</dbReference>
<evidence type="ECO:0000256" key="5">
    <source>
        <dbReference type="PIRSR" id="PIRSR613078-1"/>
    </source>
</evidence>
<keyword evidence="3" id="KW-0378">Hydrolase</keyword>